<dbReference type="Pfam" id="PF24828">
    <property type="entry name" value="DUF7713"/>
    <property type="match status" value="1"/>
</dbReference>
<dbReference type="RefSeq" id="WP_232652634.1">
    <property type="nucleotide sequence ID" value="NZ_JAJSBI010000021.1"/>
</dbReference>
<dbReference type="AlphaFoldDB" id="A0A9Q3VW37"/>
<name>A0A9Q3VW37_9ACTN</name>
<accession>A0A9Q3VW37</accession>
<gene>
    <name evidence="2" type="ORF">LJ657_33385</name>
</gene>
<evidence type="ECO:0000313" key="3">
    <source>
        <dbReference type="Proteomes" id="UP001108029"/>
    </source>
</evidence>
<dbReference type="EMBL" id="JAJSBI010000021">
    <property type="protein sequence ID" value="MCD9878420.1"/>
    <property type="molecule type" value="Genomic_DNA"/>
</dbReference>
<organism evidence="2 3">
    <name type="scientific">Streptomyces guryensis</name>
    <dbReference type="NCBI Taxonomy" id="2886947"/>
    <lineage>
        <taxon>Bacteria</taxon>
        <taxon>Bacillati</taxon>
        <taxon>Actinomycetota</taxon>
        <taxon>Actinomycetes</taxon>
        <taxon>Kitasatosporales</taxon>
        <taxon>Streptomycetaceae</taxon>
        <taxon>Streptomyces</taxon>
    </lineage>
</organism>
<sequence length="103" mass="11389">MDQLATRVRAEAEAEIGRCYLDPTPHGAGWKLADREAAGRLVADLKRGPMRVVVDGRTLSWDELSEALSSSEGWRFHLIIDDPLTDTRSDAGKATFSEQHRPG</sequence>
<dbReference type="Proteomes" id="UP001108029">
    <property type="component" value="Unassembled WGS sequence"/>
</dbReference>
<comment type="caution">
    <text evidence="2">The sequence shown here is derived from an EMBL/GenBank/DDBJ whole genome shotgun (WGS) entry which is preliminary data.</text>
</comment>
<protein>
    <recommendedName>
        <fullName evidence="1">DUF7713 domain-containing protein</fullName>
    </recommendedName>
</protein>
<dbReference type="InterPro" id="IPR056130">
    <property type="entry name" value="DUF7713"/>
</dbReference>
<feature type="domain" description="DUF7713" evidence="1">
    <location>
        <begin position="20"/>
        <end position="83"/>
    </location>
</feature>
<evidence type="ECO:0000313" key="2">
    <source>
        <dbReference type="EMBL" id="MCD9878420.1"/>
    </source>
</evidence>
<evidence type="ECO:0000259" key="1">
    <source>
        <dbReference type="Pfam" id="PF24828"/>
    </source>
</evidence>
<keyword evidence="3" id="KW-1185">Reference proteome</keyword>
<proteinExistence type="predicted"/>
<reference evidence="2" key="1">
    <citation type="submission" date="2021-12" db="EMBL/GenBank/DDBJ databases">
        <authorList>
            <person name="Lee J.-H."/>
            <person name="Kim S.-B."/>
        </authorList>
    </citation>
    <scope>NUCLEOTIDE SEQUENCE</scope>
    <source>
        <strain evidence="2">NR30</strain>
    </source>
</reference>